<dbReference type="AlphaFoldDB" id="K6ZI44"/>
<dbReference type="GO" id="GO:1990229">
    <property type="term" value="C:iron-sulfur cluster assembly complex"/>
    <property type="evidence" value="ECO:0007669"/>
    <property type="project" value="UniProtKB-ARBA"/>
</dbReference>
<comment type="similarity">
    <text evidence="1 3">Belongs to the BolA/IbaG family.</text>
</comment>
<organism evidence="5 6">
    <name type="scientific">Brumicola pallidula DSM 14239 = ACAM 615</name>
    <dbReference type="NCBI Taxonomy" id="1121922"/>
    <lineage>
        <taxon>Bacteria</taxon>
        <taxon>Pseudomonadati</taxon>
        <taxon>Pseudomonadota</taxon>
        <taxon>Gammaproteobacteria</taxon>
        <taxon>Alteromonadales</taxon>
        <taxon>Alteromonadaceae</taxon>
        <taxon>Brumicola</taxon>
    </lineage>
</organism>
<dbReference type="SUPFAM" id="SSF82657">
    <property type="entry name" value="BolA-like"/>
    <property type="match status" value="1"/>
</dbReference>
<evidence type="ECO:0000256" key="4">
    <source>
        <dbReference type="SAM" id="MobiDB-lite"/>
    </source>
</evidence>
<accession>K6ZI44</accession>
<evidence type="ECO:0000256" key="2">
    <source>
        <dbReference type="ARBA" id="ARBA00074073"/>
    </source>
</evidence>
<dbReference type="Proteomes" id="UP000006251">
    <property type="component" value="Unassembled WGS sequence"/>
</dbReference>
<evidence type="ECO:0000313" key="5">
    <source>
        <dbReference type="EMBL" id="GAC30022.1"/>
    </source>
</evidence>
<evidence type="ECO:0000256" key="3">
    <source>
        <dbReference type="RuleBase" id="RU003860"/>
    </source>
</evidence>
<dbReference type="InterPro" id="IPR002634">
    <property type="entry name" value="BolA"/>
</dbReference>
<dbReference type="Pfam" id="PF01722">
    <property type="entry name" value="BolA"/>
    <property type="match status" value="1"/>
</dbReference>
<protein>
    <recommendedName>
        <fullName evidence="2">DNA-binding transcriptional regulator BolA</fullName>
    </recommendedName>
</protein>
<gene>
    <name evidence="5" type="primary">bolA</name>
    <name evidence="5" type="ORF">GPAL_3171</name>
</gene>
<dbReference type="Gene3D" id="3.30.300.90">
    <property type="entry name" value="BolA-like"/>
    <property type="match status" value="1"/>
</dbReference>
<dbReference type="FunFam" id="3.30.300.90:FF:000001">
    <property type="entry name" value="Transcriptional regulator BolA"/>
    <property type="match status" value="1"/>
</dbReference>
<feature type="region of interest" description="Disordered" evidence="4">
    <location>
        <begin position="81"/>
        <end position="105"/>
    </location>
</feature>
<name>K6ZI44_9ALTE</name>
<keyword evidence="6" id="KW-1185">Reference proteome</keyword>
<evidence type="ECO:0000313" key="6">
    <source>
        <dbReference type="Proteomes" id="UP000006251"/>
    </source>
</evidence>
<dbReference type="GO" id="GO:0005829">
    <property type="term" value="C:cytosol"/>
    <property type="evidence" value="ECO:0007669"/>
    <property type="project" value="TreeGrafter"/>
</dbReference>
<dbReference type="PANTHER" id="PTHR46229:SF2">
    <property type="entry name" value="BOLA-LIKE PROTEIN 1"/>
    <property type="match status" value="1"/>
</dbReference>
<proteinExistence type="inferred from homology"/>
<comment type="caution">
    <text evidence="5">The sequence shown here is derived from an EMBL/GenBank/DDBJ whole genome shotgun (WGS) entry which is preliminary data.</text>
</comment>
<dbReference type="EMBL" id="BAEQ01000052">
    <property type="protein sequence ID" value="GAC30022.1"/>
    <property type="molecule type" value="Genomic_DNA"/>
</dbReference>
<dbReference type="PIRSF" id="PIRSF003113">
    <property type="entry name" value="BolA"/>
    <property type="match status" value="1"/>
</dbReference>
<dbReference type="STRING" id="1121922.GCA_000428905_00120"/>
<dbReference type="PANTHER" id="PTHR46229">
    <property type="entry name" value="BOLA TRANSCRIPTION REGULATOR"/>
    <property type="match status" value="1"/>
</dbReference>
<sequence>MMTVEQGIINKLNENFQLSYLEVLNESHMHNVPANAETHFKVTIVSSDFDGKRLIQRQRLVNQLLSAELAGPVHALAQHTYTPEEWNKKNSISPESPNCLGGGSK</sequence>
<evidence type="ECO:0000256" key="1">
    <source>
        <dbReference type="ARBA" id="ARBA00005578"/>
    </source>
</evidence>
<dbReference type="GO" id="GO:0006351">
    <property type="term" value="P:DNA-templated transcription"/>
    <property type="evidence" value="ECO:0007669"/>
    <property type="project" value="TreeGrafter"/>
</dbReference>
<dbReference type="InterPro" id="IPR050961">
    <property type="entry name" value="BolA/IbaG_stress_morph_reg"/>
</dbReference>
<reference evidence="6" key="1">
    <citation type="journal article" date="2014" name="Environ. Microbiol.">
        <title>Comparative genomics of the marine bacterial genus Glaciecola reveals the high degree of genomic diversity and genomic characteristic for cold adaptation.</title>
        <authorList>
            <person name="Qin Q.L."/>
            <person name="Xie B.B."/>
            <person name="Yu Y."/>
            <person name="Shu Y.L."/>
            <person name="Rong J.C."/>
            <person name="Zhang Y.J."/>
            <person name="Zhao D.L."/>
            <person name="Chen X.L."/>
            <person name="Zhang X.Y."/>
            <person name="Chen B."/>
            <person name="Zhou B.C."/>
            <person name="Zhang Y.Z."/>
        </authorList>
    </citation>
    <scope>NUCLEOTIDE SEQUENCE [LARGE SCALE GENOMIC DNA]</scope>
    <source>
        <strain evidence="6">ACAM 615</strain>
    </source>
</reference>
<dbReference type="InterPro" id="IPR036065">
    <property type="entry name" value="BolA-like_sf"/>
</dbReference>